<evidence type="ECO:0000256" key="2">
    <source>
        <dbReference type="ARBA" id="ARBA00008537"/>
    </source>
</evidence>
<feature type="transmembrane region" description="Helical" evidence="8">
    <location>
        <begin position="228"/>
        <end position="246"/>
    </location>
</feature>
<evidence type="ECO:0000256" key="3">
    <source>
        <dbReference type="ARBA" id="ARBA00022448"/>
    </source>
</evidence>
<dbReference type="GO" id="GO:0005886">
    <property type="term" value="C:plasma membrane"/>
    <property type="evidence" value="ECO:0007669"/>
    <property type="project" value="UniProtKB-SubCell"/>
</dbReference>
<dbReference type="InterPro" id="IPR020846">
    <property type="entry name" value="MFS_dom"/>
</dbReference>
<evidence type="ECO:0000313" key="11">
    <source>
        <dbReference type="Proteomes" id="UP000808337"/>
    </source>
</evidence>
<feature type="transmembrane region" description="Helical" evidence="8">
    <location>
        <begin position="77"/>
        <end position="96"/>
    </location>
</feature>
<feature type="transmembrane region" description="Helical" evidence="8">
    <location>
        <begin position="302"/>
        <end position="324"/>
    </location>
</feature>
<feature type="transmembrane region" description="Helical" evidence="8">
    <location>
        <begin position="485"/>
        <end position="505"/>
    </location>
</feature>
<dbReference type="GO" id="GO:0022857">
    <property type="term" value="F:transmembrane transporter activity"/>
    <property type="evidence" value="ECO:0007669"/>
    <property type="project" value="InterPro"/>
</dbReference>
<name>A0A9D7SSA2_9BACT</name>
<accession>A0A9D7SSA2</accession>
<organism evidence="10 11">
    <name type="scientific">Candidatus Opimibacter skivensis</name>
    <dbReference type="NCBI Taxonomy" id="2982028"/>
    <lineage>
        <taxon>Bacteria</taxon>
        <taxon>Pseudomonadati</taxon>
        <taxon>Bacteroidota</taxon>
        <taxon>Saprospiria</taxon>
        <taxon>Saprospirales</taxon>
        <taxon>Saprospiraceae</taxon>
        <taxon>Candidatus Opimibacter</taxon>
    </lineage>
</organism>
<dbReference type="PANTHER" id="PTHR42718:SF9">
    <property type="entry name" value="MAJOR FACILITATOR SUPERFAMILY MULTIDRUG TRANSPORTER MFSC"/>
    <property type="match status" value="1"/>
</dbReference>
<evidence type="ECO:0000256" key="1">
    <source>
        <dbReference type="ARBA" id="ARBA00004651"/>
    </source>
</evidence>
<dbReference type="PROSITE" id="PS50850">
    <property type="entry name" value="MFS"/>
    <property type="match status" value="1"/>
</dbReference>
<evidence type="ECO:0000256" key="4">
    <source>
        <dbReference type="ARBA" id="ARBA00022475"/>
    </source>
</evidence>
<keyword evidence="5 8" id="KW-0812">Transmembrane</keyword>
<dbReference type="NCBIfam" id="TIGR00711">
    <property type="entry name" value="efflux_EmrB"/>
    <property type="match status" value="1"/>
</dbReference>
<feature type="transmembrane region" description="Helical" evidence="8">
    <location>
        <begin position="49"/>
        <end position="70"/>
    </location>
</feature>
<dbReference type="InterPro" id="IPR011701">
    <property type="entry name" value="MFS"/>
</dbReference>
<feature type="domain" description="Major facilitator superfamily (MFS) profile" evidence="9">
    <location>
        <begin position="11"/>
        <end position="508"/>
    </location>
</feature>
<dbReference type="Pfam" id="PF07690">
    <property type="entry name" value="MFS_1"/>
    <property type="match status" value="1"/>
</dbReference>
<feature type="transmembrane region" description="Helical" evidence="8">
    <location>
        <begin position="267"/>
        <end position="290"/>
    </location>
</feature>
<dbReference type="AlphaFoldDB" id="A0A9D7SSA2"/>
<dbReference type="SUPFAM" id="SSF103473">
    <property type="entry name" value="MFS general substrate transporter"/>
    <property type="match status" value="1"/>
</dbReference>
<comment type="subcellular location">
    <subcellularLocation>
        <location evidence="1">Cell membrane</location>
        <topology evidence="1">Multi-pass membrane protein</topology>
    </subcellularLocation>
</comment>
<keyword evidence="3" id="KW-0813">Transport</keyword>
<proteinExistence type="inferred from homology"/>
<feature type="transmembrane region" description="Helical" evidence="8">
    <location>
        <begin position="102"/>
        <end position="124"/>
    </location>
</feature>
<evidence type="ECO:0000256" key="8">
    <source>
        <dbReference type="SAM" id="Phobius"/>
    </source>
</evidence>
<feature type="transmembrane region" description="Helical" evidence="8">
    <location>
        <begin position="361"/>
        <end position="384"/>
    </location>
</feature>
<feature type="transmembrane region" description="Helical" evidence="8">
    <location>
        <begin position="163"/>
        <end position="185"/>
    </location>
</feature>
<gene>
    <name evidence="10" type="ORF">IPP15_02790</name>
</gene>
<keyword evidence="4" id="KW-1003">Cell membrane</keyword>
<comment type="caution">
    <text evidence="10">The sequence shown here is derived from an EMBL/GenBank/DDBJ whole genome shotgun (WGS) entry which is preliminary data.</text>
</comment>
<dbReference type="Gene3D" id="1.20.1250.20">
    <property type="entry name" value="MFS general substrate transporter like domains"/>
    <property type="match status" value="1"/>
</dbReference>
<dbReference type="PANTHER" id="PTHR42718">
    <property type="entry name" value="MAJOR FACILITATOR SUPERFAMILY MULTIDRUG TRANSPORTER MFSC"/>
    <property type="match status" value="1"/>
</dbReference>
<reference evidence="10 11" key="1">
    <citation type="submission" date="2020-10" db="EMBL/GenBank/DDBJ databases">
        <title>Connecting structure to function with the recovery of over 1000 high-quality activated sludge metagenome-assembled genomes encoding full-length rRNA genes using long-read sequencing.</title>
        <authorList>
            <person name="Singleton C.M."/>
            <person name="Petriglieri F."/>
            <person name="Kristensen J.M."/>
            <person name="Kirkegaard R.H."/>
            <person name="Michaelsen T.Y."/>
            <person name="Andersen M.H."/>
            <person name="Karst S.M."/>
            <person name="Dueholm M.S."/>
            <person name="Nielsen P.H."/>
            <person name="Albertsen M."/>
        </authorList>
    </citation>
    <scope>NUCLEOTIDE SEQUENCE [LARGE SCALE GENOMIC DNA]</scope>
    <source>
        <strain evidence="10">Ribe_18-Q3-R11-54_MAXAC.273</strain>
    </source>
</reference>
<feature type="transmembrane region" description="Helical" evidence="8">
    <location>
        <begin position="331"/>
        <end position="349"/>
    </location>
</feature>
<protein>
    <submittedName>
        <fullName evidence="10">DHA2 family efflux MFS transporter permease subunit</fullName>
    </submittedName>
</protein>
<keyword evidence="7 8" id="KW-0472">Membrane</keyword>
<evidence type="ECO:0000313" key="10">
    <source>
        <dbReference type="EMBL" id="MBK9981346.1"/>
    </source>
</evidence>
<evidence type="ECO:0000256" key="6">
    <source>
        <dbReference type="ARBA" id="ARBA00022989"/>
    </source>
</evidence>
<feature type="transmembrane region" description="Helical" evidence="8">
    <location>
        <begin position="197"/>
        <end position="216"/>
    </location>
</feature>
<feature type="transmembrane region" description="Helical" evidence="8">
    <location>
        <begin position="405"/>
        <end position="424"/>
    </location>
</feature>
<dbReference type="CDD" id="cd17503">
    <property type="entry name" value="MFS_LmrB_MDR_like"/>
    <property type="match status" value="1"/>
</dbReference>
<comment type="similarity">
    <text evidence="2">Belongs to the major facilitator superfamily. EmrB family.</text>
</comment>
<dbReference type="InterPro" id="IPR036259">
    <property type="entry name" value="MFS_trans_sf"/>
</dbReference>
<dbReference type="Proteomes" id="UP000808337">
    <property type="component" value="Unassembled WGS sequence"/>
</dbReference>
<dbReference type="Gene3D" id="1.20.1720.10">
    <property type="entry name" value="Multidrug resistance protein D"/>
    <property type="match status" value="1"/>
</dbReference>
<feature type="transmembrane region" description="Helical" evidence="8">
    <location>
        <begin position="136"/>
        <end position="157"/>
    </location>
</feature>
<evidence type="ECO:0000256" key="5">
    <source>
        <dbReference type="ARBA" id="ARBA00022692"/>
    </source>
</evidence>
<feature type="transmembrane region" description="Helical" evidence="8">
    <location>
        <begin position="9"/>
        <end position="29"/>
    </location>
</feature>
<evidence type="ECO:0000259" key="9">
    <source>
        <dbReference type="PROSITE" id="PS50850"/>
    </source>
</evidence>
<evidence type="ECO:0000256" key="7">
    <source>
        <dbReference type="ARBA" id="ARBA00023136"/>
    </source>
</evidence>
<sequence>MAKITLEKWIVIITVVTASLLQLIDMSIVNVTLTQMMGNLGATLGDISWVVTGYAAANVIMITMSGWLSAKFGRKNYFTASIILFTVASIFCGTSTTITQLVIFRIIQGIGGGGLLSTAQAILIESFPKEEIGMANAIFGMGVIIGPSIGPTLGGYITDHLSWHWVFFVNIPIGIAATILSILYIKESKHFTKIGKMDWLALVLLIIFIGALQVILEKGESEDWFDTPYITVLTISSALAGIIFVWRQLTVEHPILKLSLLSNRQYAIGNFFSFVQGMGLFASVFIIPVFCQSMLGLTSEDTGWILMPGSLAAGAMMPVVAVLMKKTKISPVFLAGLGFALFVLFVWKLSSMSLNTGGHNFFWPLILRGVGLGLIFIPLLTITINPLKPKDIPQGTAMSNMVRQLGGSFGIAMATTYISTRSVFHYSRLSDNISMYNPLTYERIQSFTGFFMSKGKDINSAQLSAIGSLKASVYKQAMVLTYNDVFMIVGVFFALCIPLLLLFRIKKKTLAETERQVEMHLAE</sequence>
<keyword evidence="6 8" id="KW-1133">Transmembrane helix</keyword>
<dbReference type="InterPro" id="IPR004638">
    <property type="entry name" value="EmrB-like"/>
</dbReference>
<dbReference type="EMBL" id="JADKGY010000001">
    <property type="protein sequence ID" value="MBK9981346.1"/>
    <property type="molecule type" value="Genomic_DNA"/>
</dbReference>